<reference evidence="1 2" key="1">
    <citation type="journal article" date="2022" name="Plant J.">
        <title>Chromosome-level genome of Camellia lanceoleosa provides a valuable resource for understanding genome evolution and self-incompatibility.</title>
        <authorList>
            <person name="Gong W."/>
            <person name="Xiao S."/>
            <person name="Wang L."/>
            <person name="Liao Z."/>
            <person name="Chang Y."/>
            <person name="Mo W."/>
            <person name="Hu G."/>
            <person name="Li W."/>
            <person name="Zhao G."/>
            <person name="Zhu H."/>
            <person name="Hu X."/>
            <person name="Ji K."/>
            <person name="Xiang X."/>
            <person name="Song Q."/>
            <person name="Yuan D."/>
            <person name="Jin S."/>
            <person name="Zhang L."/>
        </authorList>
    </citation>
    <scope>NUCLEOTIDE SEQUENCE [LARGE SCALE GENOMIC DNA]</scope>
    <source>
        <strain evidence="1">SQ_2022a</strain>
    </source>
</reference>
<proteinExistence type="predicted"/>
<sequence>MKGSNSRVTVAENRNNNEEIEWEVRPGGMLVQKREDNEDDHLHGDGGPTIKVKVVHGSNQLDLFVPSQSTFGDLKRCIAQQTRLEPNQQRLLFRGKEKDDREHLHMAGVKDNAKVLLIQEPTRKERKHEEAKSIEMSSACPAVAEVKPEVDKLAEEVANLEGTSKERKVDEVKSDKLSRACAAVAEVREEVDKLAEQVAALEVVVNGGTKVGEKDFVVLSASCSELGG</sequence>
<evidence type="ECO:0000313" key="1">
    <source>
        <dbReference type="EMBL" id="KAI7996574.1"/>
    </source>
</evidence>
<organism evidence="1 2">
    <name type="scientific">Camellia lanceoleosa</name>
    <dbReference type="NCBI Taxonomy" id="1840588"/>
    <lineage>
        <taxon>Eukaryota</taxon>
        <taxon>Viridiplantae</taxon>
        <taxon>Streptophyta</taxon>
        <taxon>Embryophyta</taxon>
        <taxon>Tracheophyta</taxon>
        <taxon>Spermatophyta</taxon>
        <taxon>Magnoliopsida</taxon>
        <taxon>eudicotyledons</taxon>
        <taxon>Gunneridae</taxon>
        <taxon>Pentapetalae</taxon>
        <taxon>asterids</taxon>
        <taxon>Ericales</taxon>
        <taxon>Theaceae</taxon>
        <taxon>Camellia</taxon>
    </lineage>
</organism>
<keyword evidence="2" id="KW-1185">Reference proteome</keyword>
<evidence type="ECO:0000313" key="2">
    <source>
        <dbReference type="Proteomes" id="UP001060215"/>
    </source>
</evidence>
<comment type="caution">
    <text evidence="1">The sequence shown here is derived from an EMBL/GenBank/DDBJ whole genome shotgun (WGS) entry which is preliminary data.</text>
</comment>
<dbReference type="EMBL" id="CM045767">
    <property type="protein sequence ID" value="KAI7996574.1"/>
    <property type="molecule type" value="Genomic_DNA"/>
</dbReference>
<accession>A0ACC0G7L9</accession>
<name>A0ACC0G7L9_9ERIC</name>
<protein>
    <submittedName>
        <fullName evidence="1">BAG family molecular chaperone regulator 4</fullName>
    </submittedName>
</protein>
<gene>
    <name evidence="1" type="ORF">LOK49_LG10G02342</name>
</gene>
<dbReference type="Proteomes" id="UP001060215">
    <property type="component" value="Chromosome 10"/>
</dbReference>